<dbReference type="AlphaFoldDB" id="W0RLK3"/>
<dbReference type="STRING" id="861299.J421_3643"/>
<feature type="transmembrane region" description="Helical" evidence="1">
    <location>
        <begin position="48"/>
        <end position="68"/>
    </location>
</feature>
<organism evidence="2 3">
    <name type="scientific">Gemmatirosa kalamazoonensis</name>
    <dbReference type="NCBI Taxonomy" id="861299"/>
    <lineage>
        <taxon>Bacteria</taxon>
        <taxon>Pseudomonadati</taxon>
        <taxon>Gemmatimonadota</taxon>
        <taxon>Gemmatimonadia</taxon>
        <taxon>Gemmatimonadales</taxon>
        <taxon>Gemmatimonadaceae</taxon>
        <taxon>Gemmatirosa</taxon>
    </lineage>
</organism>
<dbReference type="KEGG" id="gba:J421_3643"/>
<feature type="transmembrane region" description="Helical" evidence="1">
    <location>
        <begin position="20"/>
        <end position="41"/>
    </location>
</feature>
<name>W0RLK3_9BACT</name>
<evidence type="ECO:0000313" key="2">
    <source>
        <dbReference type="EMBL" id="AHG91180.1"/>
    </source>
</evidence>
<dbReference type="EMBL" id="CP007128">
    <property type="protein sequence ID" value="AHG91180.1"/>
    <property type="molecule type" value="Genomic_DNA"/>
</dbReference>
<evidence type="ECO:0000256" key="1">
    <source>
        <dbReference type="SAM" id="Phobius"/>
    </source>
</evidence>
<dbReference type="HOGENOM" id="CLU_2034711_0_0_0"/>
<keyword evidence="1" id="KW-0472">Membrane</keyword>
<dbReference type="Proteomes" id="UP000019151">
    <property type="component" value="Chromosome"/>
</dbReference>
<keyword evidence="1" id="KW-0812">Transmembrane</keyword>
<dbReference type="InParanoid" id="W0RLK3"/>
<sequence>MQVRASDVEPYTGLGYLSKLFRLIAIFLVLLLVLEVVTGLYQQGRDALATLLTEASRLVVLAGLLWGVGDLANLLIDVGHDVRAARILLGRLAAQSSMEREFVRGGEQEVAERPEEPRGHA</sequence>
<reference evidence="2 3" key="1">
    <citation type="journal article" date="2014" name="Genome Announc.">
        <title>Genome Sequence and Methylome of Soil Bacterium Gemmatirosa kalamazoonensis KBS708T, a Member of the Rarely Cultivated Gemmatimonadetes Phylum.</title>
        <authorList>
            <person name="Debruyn J.M."/>
            <person name="Radosevich M."/>
            <person name="Wommack K.E."/>
            <person name="Polson S.W."/>
            <person name="Hauser L.J."/>
            <person name="Fawaz M.N."/>
            <person name="Korlach J."/>
            <person name="Tsai Y.C."/>
        </authorList>
    </citation>
    <scope>NUCLEOTIDE SEQUENCE [LARGE SCALE GENOMIC DNA]</scope>
    <source>
        <strain evidence="2 3">KBS708</strain>
    </source>
</reference>
<proteinExistence type="predicted"/>
<keyword evidence="3" id="KW-1185">Reference proteome</keyword>
<keyword evidence="1" id="KW-1133">Transmembrane helix</keyword>
<accession>W0RLK3</accession>
<gene>
    <name evidence="2" type="ORF">J421_3643</name>
</gene>
<evidence type="ECO:0000313" key="3">
    <source>
        <dbReference type="Proteomes" id="UP000019151"/>
    </source>
</evidence>
<protein>
    <submittedName>
        <fullName evidence="2">Uncharacterized protein</fullName>
    </submittedName>
</protein>